<proteinExistence type="predicted"/>
<reference evidence="2" key="1">
    <citation type="submission" date="2019-08" db="EMBL/GenBank/DDBJ databases">
        <authorList>
            <person name="Kucharzyk K."/>
            <person name="Murdoch R.W."/>
            <person name="Higgins S."/>
            <person name="Loffler F."/>
        </authorList>
    </citation>
    <scope>NUCLEOTIDE SEQUENCE</scope>
</reference>
<feature type="transmembrane region" description="Helical" evidence="1">
    <location>
        <begin position="109"/>
        <end position="131"/>
    </location>
</feature>
<sequence>MTKNQHNKKLNPGFVVGSIVTLLIAASYLVDGLFLKPEYPTYIQVLSGLIFLYIFPLILCFSWVRLFENEFCALGKHRNQLTSLLLKSFFLLSTVFFVGRFTPDYDNNQILFIAFEVTIIFVEIVLLYMLMRRFMRT</sequence>
<protein>
    <submittedName>
        <fullName evidence="2">Uncharacterized protein</fullName>
    </submittedName>
</protein>
<name>A0A645FAV3_9ZZZZ</name>
<feature type="transmembrane region" description="Helical" evidence="1">
    <location>
        <begin position="84"/>
        <end position="103"/>
    </location>
</feature>
<dbReference type="AlphaFoldDB" id="A0A645FAV3"/>
<comment type="caution">
    <text evidence="2">The sequence shown here is derived from an EMBL/GenBank/DDBJ whole genome shotgun (WGS) entry which is preliminary data.</text>
</comment>
<evidence type="ECO:0000256" key="1">
    <source>
        <dbReference type="SAM" id="Phobius"/>
    </source>
</evidence>
<gene>
    <name evidence="2" type="ORF">SDC9_158742</name>
</gene>
<keyword evidence="1" id="KW-0472">Membrane</keyword>
<organism evidence="2">
    <name type="scientific">bioreactor metagenome</name>
    <dbReference type="NCBI Taxonomy" id="1076179"/>
    <lineage>
        <taxon>unclassified sequences</taxon>
        <taxon>metagenomes</taxon>
        <taxon>ecological metagenomes</taxon>
    </lineage>
</organism>
<keyword evidence="1" id="KW-0812">Transmembrane</keyword>
<keyword evidence="1" id="KW-1133">Transmembrane helix</keyword>
<evidence type="ECO:0000313" key="2">
    <source>
        <dbReference type="EMBL" id="MPN11441.1"/>
    </source>
</evidence>
<accession>A0A645FAV3</accession>
<feature type="transmembrane region" description="Helical" evidence="1">
    <location>
        <begin position="12"/>
        <end position="30"/>
    </location>
</feature>
<feature type="transmembrane region" description="Helical" evidence="1">
    <location>
        <begin position="42"/>
        <end position="64"/>
    </location>
</feature>
<dbReference type="EMBL" id="VSSQ01057654">
    <property type="protein sequence ID" value="MPN11441.1"/>
    <property type="molecule type" value="Genomic_DNA"/>
</dbReference>